<dbReference type="SUPFAM" id="SSF57184">
    <property type="entry name" value="Growth factor receptor domain"/>
    <property type="match status" value="1"/>
</dbReference>
<comment type="caution">
    <text evidence="3">Lacks conserved residue(s) required for the propagation of feature annotation.</text>
</comment>
<gene>
    <name evidence="5" type="primary">TIE1_0</name>
    <name evidence="5" type="ORF">FJT64_002194</name>
</gene>
<dbReference type="Gene3D" id="2.170.300.10">
    <property type="entry name" value="Tie2 ligand-binding domain superfamily"/>
    <property type="match status" value="1"/>
</dbReference>
<keyword evidence="2 3" id="KW-1015">Disulfide bond</keyword>
<reference evidence="5 6" key="1">
    <citation type="submission" date="2019-07" db="EMBL/GenBank/DDBJ databases">
        <title>Draft genome assembly of a fouling barnacle, Amphibalanus amphitrite (Darwin, 1854): The first reference genome for Thecostraca.</title>
        <authorList>
            <person name="Kim W."/>
        </authorList>
    </citation>
    <scope>NUCLEOTIDE SEQUENCE [LARGE SCALE GENOMIC DNA]</scope>
    <source>
        <strain evidence="5">SNU_AA5</strain>
        <tissue evidence="5">Soma without cirri and trophi</tissue>
    </source>
</reference>
<dbReference type="InterPro" id="IPR013783">
    <property type="entry name" value="Ig-like_fold"/>
</dbReference>
<dbReference type="Proteomes" id="UP000440578">
    <property type="component" value="Unassembled WGS sequence"/>
</dbReference>
<dbReference type="InterPro" id="IPR013111">
    <property type="entry name" value="EGF_extracell"/>
</dbReference>
<dbReference type="AlphaFoldDB" id="A0A6A4WM72"/>
<dbReference type="SMART" id="SM00181">
    <property type="entry name" value="EGF"/>
    <property type="match status" value="2"/>
</dbReference>
<comment type="caution">
    <text evidence="5">The sequence shown here is derived from an EMBL/GenBank/DDBJ whole genome shotgun (WGS) entry which is preliminary data.</text>
</comment>
<feature type="domain" description="EGF-like" evidence="4">
    <location>
        <begin position="101"/>
        <end position="132"/>
    </location>
</feature>
<dbReference type="Pfam" id="PF07974">
    <property type="entry name" value="EGF_2"/>
    <property type="match status" value="1"/>
</dbReference>
<keyword evidence="1 3" id="KW-0245">EGF-like domain</keyword>
<dbReference type="InterPro" id="IPR000742">
    <property type="entry name" value="EGF"/>
</dbReference>
<evidence type="ECO:0000259" key="4">
    <source>
        <dbReference type="PROSITE" id="PS50026"/>
    </source>
</evidence>
<evidence type="ECO:0000256" key="2">
    <source>
        <dbReference type="ARBA" id="ARBA00023157"/>
    </source>
</evidence>
<keyword evidence="5" id="KW-0675">Receptor</keyword>
<evidence type="ECO:0000256" key="3">
    <source>
        <dbReference type="PROSITE-ProRule" id="PRU00076"/>
    </source>
</evidence>
<evidence type="ECO:0000256" key="1">
    <source>
        <dbReference type="ARBA" id="ARBA00022536"/>
    </source>
</evidence>
<dbReference type="GO" id="GO:0016301">
    <property type="term" value="F:kinase activity"/>
    <property type="evidence" value="ECO:0007669"/>
    <property type="project" value="UniProtKB-KW"/>
</dbReference>
<dbReference type="PROSITE" id="PS00022">
    <property type="entry name" value="EGF_1"/>
    <property type="match status" value="1"/>
</dbReference>
<dbReference type="EMBL" id="VIIS01000525">
    <property type="protein sequence ID" value="KAF0307965.1"/>
    <property type="molecule type" value="Genomic_DNA"/>
</dbReference>
<dbReference type="InterPro" id="IPR003961">
    <property type="entry name" value="FN3_dom"/>
</dbReference>
<dbReference type="CDD" id="cd00055">
    <property type="entry name" value="EGF_Lam"/>
    <property type="match status" value="1"/>
</dbReference>
<dbReference type="CDD" id="cd00063">
    <property type="entry name" value="FN3"/>
    <property type="match status" value="1"/>
</dbReference>
<sequence length="305" mass="33885">MSADTSWMEHNDHHRHRNQDSDLCLAAIHDARLAYPSQWSQDSAEVRLRVLQHQGPFVPSFRRGIITPRPRRLSSEERLGVEFTSSKVFGCPAGRFGPDCRDRCPYCLHGGQCHDVTGQCVCPPGFYGDRCQITCDRGTYGPDCNSRCGRCREGSSCDGASGKCESGCEDGFEPPLCLDLTPWFRDPPALVNVGFTDLSITHAVWREDYDNGYGTGAYSYTIQYRRSDGSAAVWTNGQTEWPPPATGNVTLTASGLKAETAYQVRMVITDEERGTSTNDTKVLTVNVTTDCQEGWCRGSGWCRRR</sequence>
<dbReference type="PANTHER" id="PTHR24043">
    <property type="entry name" value="SCAVENGER RECEPTOR CLASS F"/>
    <property type="match status" value="1"/>
</dbReference>
<evidence type="ECO:0000313" key="6">
    <source>
        <dbReference type="Proteomes" id="UP000440578"/>
    </source>
</evidence>
<dbReference type="GO" id="GO:0005044">
    <property type="term" value="F:scavenger receptor activity"/>
    <property type="evidence" value="ECO:0007669"/>
    <property type="project" value="InterPro"/>
</dbReference>
<evidence type="ECO:0000313" key="5">
    <source>
        <dbReference type="EMBL" id="KAF0307965.1"/>
    </source>
</evidence>
<dbReference type="InterPro" id="IPR009030">
    <property type="entry name" value="Growth_fac_rcpt_cys_sf"/>
</dbReference>
<accession>A0A6A4WM72</accession>
<dbReference type="Gene3D" id="2.60.40.10">
    <property type="entry name" value="Immunoglobulins"/>
    <property type="match status" value="1"/>
</dbReference>
<name>A0A6A4WM72_AMPAM</name>
<dbReference type="InterPro" id="IPR002049">
    <property type="entry name" value="LE_dom"/>
</dbReference>
<keyword evidence="5" id="KW-0418">Kinase</keyword>
<keyword evidence="6" id="KW-1185">Reference proteome</keyword>
<protein>
    <submittedName>
        <fullName evidence="5">Tyrosine-protein kinase receptor Tie-1</fullName>
    </submittedName>
</protein>
<organism evidence="5 6">
    <name type="scientific">Amphibalanus amphitrite</name>
    <name type="common">Striped barnacle</name>
    <name type="synonym">Balanus amphitrite</name>
    <dbReference type="NCBI Taxonomy" id="1232801"/>
    <lineage>
        <taxon>Eukaryota</taxon>
        <taxon>Metazoa</taxon>
        <taxon>Ecdysozoa</taxon>
        <taxon>Arthropoda</taxon>
        <taxon>Crustacea</taxon>
        <taxon>Multicrustacea</taxon>
        <taxon>Cirripedia</taxon>
        <taxon>Thoracica</taxon>
        <taxon>Thoracicalcarea</taxon>
        <taxon>Balanomorpha</taxon>
        <taxon>Balanoidea</taxon>
        <taxon>Balanidae</taxon>
        <taxon>Amphibalaninae</taxon>
        <taxon>Amphibalanus</taxon>
    </lineage>
</organism>
<dbReference type="OrthoDB" id="6375927at2759"/>
<feature type="disulfide bond" evidence="3">
    <location>
        <begin position="122"/>
        <end position="131"/>
    </location>
</feature>
<proteinExistence type="predicted"/>
<dbReference type="InterPro" id="IPR042635">
    <property type="entry name" value="MEGF10/SREC1/2-like"/>
</dbReference>
<dbReference type="PROSITE" id="PS50026">
    <property type="entry name" value="EGF_3"/>
    <property type="match status" value="1"/>
</dbReference>
<keyword evidence="5" id="KW-0808">Transferase</keyword>